<sequence>MRPSLLLLLFLVSICSAFTSANEIVAFVRVCQNASHLACWFFKEGNTVELELGKYQVYRRKVDAGKHVFRICTPKTKKNGKCGFWMNNKTKKRVKNAPKTKRQNAKFLVLDRVTQKDSGTYASDGFNITLNVIKKTLKG</sequence>
<keyword evidence="1" id="KW-0732">Signal</keyword>
<dbReference type="EMBL" id="CADEPM010000001">
    <property type="protein sequence ID" value="CAB3398612.1"/>
    <property type="molecule type" value="Genomic_DNA"/>
</dbReference>
<accession>A0A8S1ECX9</accession>
<evidence type="ECO:0000313" key="2">
    <source>
        <dbReference type="EMBL" id="CAB3398612.1"/>
    </source>
</evidence>
<organism evidence="2 3">
    <name type="scientific">Caenorhabditis bovis</name>
    <dbReference type="NCBI Taxonomy" id="2654633"/>
    <lineage>
        <taxon>Eukaryota</taxon>
        <taxon>Metazoa</taxon>
        <taxon>Ecdysozoa</taxon>
        <taxon>Nematoda</taxon>
        <taxon>Chromadorea</taxon>
        <taxon>Rhabditida</taxon>
        <taxon>Rhabditina</taxon>
        <taxon>Rhabditomorpha</taxon>
        <taxon>Rhabditoidea</taxon>
        <taxon>Rhabditidae</taxon>
        <taxon>Peloderinae</taxon>
        <taxon>Caenorhabditis</taxon>
    </lineage>
</organism>
<reference evidence="2 3" key="1">
    <citation type="submission" date="2020-04" db="EMBL/GenBank/DDBJ databases">
        <authorList>
            <person name="Laetsch R D."/>
            <person name="Stevens L."/>
            <person name="Kumar S."/>
            <person name="Blaxter L. M."/>
        </authorList>
    </citation>
    <scope>NUCLEOTIDE SEQUENCE [LARGE SCALE GENOMIC DNA]</scope>
</reference>
<protein>
    <submittedName>
        <fullName evidence="2">Uncharacterized protein</fullName>
    </submittedName>
</protein>
<name>A0A8S1ECX9_9PELO</name>
<feature type="chain" id="PRO_5035914075" evidence="1">
    <location>
        <begin position="22"/>
        <end position="139"/>
    </location>
</feature>
<gene>
    <name evidence="2" type="ORF">CBOVIS_LOCUS1865</name>
</gene>
<dbReference type="Proteomes" id="UP000494206">
    <property type="component" value="Unassembled WGS sequence"/>
</dbReference>
<dbReference type="PANTHER" id="PTHR35182">
    <property type="entry name" value="PROTEIN CBG13762"/>
    <property type="match status" value="1"/>
</dbReference>
<evidence type="ECO:0000313" key="3">
    <source>
        <dbReference type="Proteomes" id="UP000494206"/>
    </source>
</evidence>
<comment type="caution">
    <text evidence="2">The sequence shown here is derived from an EMBL/GenBank/DDBJ whole genome shotgun (WGS) entry which is preliminary data.</text>
</comment>
<dbReference type="AlphaFoldDB" id="A0A8S1ECX9"/>
<feature type="signal peptide" evidence="1">
    <location>
        <begin position="1"/>
        <end position="21"/>
    </location>
</feature>
<keyword evidence="3" id="KW-1185">Reference proteome</keyword>
<proteinExistence type="predicted"/>
<evidence type="ECO:0000256" key="1">
    <source>
        <dbReference type="SAM" id="SignalP"/>
    </source>
</evidence>
<dbReference type="PANTHER" id="PTHR35182:SF5">
    <property type="entry name" value="SECRETED PROTEIN-RELATED"/>
    <property type="match status" value="1"/>
</dbReference>